<feature type="transmembrane region" description="Helical" evidence="1">
    <location>
        <begin position="264"/>
        <end position="282"/>
    </location>
</feature>
<keyword evidence="1" id="KW-0472">Membrane</keyword>
<evidence type="ECO:0000313" key="3">
    <source>
        <dbReference type="Proteomes" id="UP000199072"/>
    </source>
</evidence>
<evidence type="ECO:0000313" key="2">
    <source>
        <dbReference type="EMBL" id="SDF68689.1"/>
    </source>
</evidence>
<dbReference type="EMBL" id="FNAI01000024">
    <property type="protein sequence ID" value="SDF68689.1"/>
    <property type="molecule type" value="Genomic_DNA"/>
</dbReference>
<sequence length="286" mass="32508">MLKPKDVAMLRFYYEITSAFTKRAIYIILSTLIIVNFINTAANQKTTLIPIIWLVIELGLLIPLYQLAKFLNKKIMNRIYLNDDYFDFIVKHQGQPAMATVNKLDKMMVEPARNYPGSVNDLKVGFIQHQINDEMKIGVIERIKTEIAFDGNLLQHNATSSIPEEIHLSKKMKAKLLSTDGFFEIISLNSETQVVLNNDKTSWNWDVKPLKSGNSVLELVLSVAINVKGIGLEMKDLDTYSKKVLIHVNPVYTVKHFLTKNYQWIIGTVCGSGILFALLKAFKVIT</sequence>
<proteinExistence type="predicted"/>
<feature type="transmembrane region" description="Helical" evidence="1">
    <location>
        <begin position="48"/>
        <end position="68"/>
    </location>
</feature>
<name>A0A1G7N5R1_9SPHI</name>
<organism evidence="2 3">
    <name type="scientific">Mucilaginibacter pineti</name>
    <dbReference type="NCBI Taxonomy" id="1391627"/>
    <lineage>
        <taxon>Bacteria</taxon>
        <taxon>Pseudomonadati</taxon>
        <taxon>Bacteroidota</taxon>
        <taxon>Sphingobacteriia</taxon>
        <taxon>Sphingobacteriales</taxon>
        <taxon>Sphingobacteriaceae</taxon>
        <taxon>Mucilaginibacter</taxon>
    </lineage>
</organism>
<dbReference type="Proteomes" id="UP000199072">
    <property type="component" value="Unassembled WGS sequence"/>
</dbReference>
<protein>
    <submittedName>
        <fullName evidence="2">Uncharacterized protein</fullName>
    </submittedName>
</protein>
<evidence type="ECO:0000256" key="1">
    <source>
        <dbReference type="SAM" id="Phobius"/>
    </source>
</evidence>
<accession>A0A1G7N5R1</accession>
<gene>
    <name evidence="2" type="ORF">SAMN05216464_12448</name>
</gene>
<feature type="transmembrane region" description="Helical" evidence="1">
    <location>
        <begin position="24"/>
        <end position="42"/>
    </location>
</feature>
<keyword evidence="3" id="KW-1185">Reference proteome</keyword>
<reference evidence="2 3" key="1">
    <citation type="submission" date="2016-10" db="EMBL/GenBank/DDBJ databases">
        <authorList>
            <person name="de Groot N.N."/>
        </authorList>
    </citation>
    <scope>NUCLEOTIDE SEQUENCE [LARGE SCALE GENOMIC DNA]</scope>
    <source>
        <strain evidence="2 3">47C3B</strain>
    </source>
</reference>
<dbReference type="AlphaFoldDB" id="A0A1G7N5R1"/>
<keyword evidence="1" id="KW-0812">Transmembrane</keyword>
<keyword evidence="1" id="KW-1133">Transmembrane helix</keyword>